<dbReference type="InterPro" id="IPR004147">
    <property type="entry name" value="ABC1_dom"/>
</dbReference>
<comment type="similarity">
    <text evidence="1">Belongs to the protein kinase superfamily. ADCK protein kinase family.</text>
</comment>
<accession>A0A166BAC1</accession>
<gene>
    <name evidence="3" type="ORF">FIBSPDRAFT_798914</name>
</gene>
<evidence type="ECO:0000256" key="1">
    <source>
        <dbReference type="ARBA" id="ARBA00009670"/>
    </source>
</evidence>
<dbReference type="SUPFAM" id="SSF56112">
    <property type="entry name" value="Protein kinase-like (PK-like)"/>
    <property type="match status" value="1"/>
</dbReference>
<evidence type="ECO:0000313" key="3">
    <source>
        <dbReference type="EMBL" id="KZP12439.1"/>
    </source>
</evidence>
<sequence length="595" mass="67120">MFRLGSGRLASELRGPPSRRWLSTNKAQPSKLQRYSRRTAYFALGVGGIYVVDRTFNASSVSRNFRTLWTCALISIDYKLNFTAEHPERIPEIHQRVADLMYKLFTENGGLYIKIGQAIGANAALLPAPMRDKFSKLFDDAPQIPYSTVRSVFEAEFGRPPSGPDGVFEIFEEEAVASASIAQVHKAKLKDGGWVAVKVQKPDVGKQVEWDLGAYRICMWMFEHWVFDLPVYFVVDFVSDHLRAELDFVQEANNAAKMTELVAAEPRLAGRVHIPLVYPELSTKKVLTAEWIDGVRLSDRPAIRRLMGEATKEDDIQVSMDPGRKLEDVKLKGGVKAVMQTMVELFSAQMFSFGWVHCDPHPGNIIIRPNPAHPTQPQLVLLDHGLYVYLTPTFKREYASLWKGLISTDFGAVERVTRAWGIGTPDLFASTTLMRPVKLGPRQHQGGEPEPLNAYEQSVRMKAKLRSFLTDTDKMPKELIFLGRNMRMVQGNNQSLGSPVNRIKMTGFWASRSLTATPHLTLPERLREYWYYTVFRSVMFTLDVAFWQSKLRAWVRRTVLGKAAGGGFEDELERSMRGFAKSSMGVEIGPGAFEG</sequence>
<name>A0A166BAC1_9AGAM</name>
<dbReference type="InterPro" id="IPR011009">
    <property type="entry name" value="Kinase-like_dom_sf"/>
</dbReference>
<organism evidence="3">
    <name type="scientific">Athelia psychrophila</name>
    <dbReference type="NCBI Taxonomy" id="1759441"/>
    <lineage>
        <taxon>Eukaryota</taxon>
        <taxon>Fungi</taxon>
        <taxon>Dikarya</taxon>
        <taxon>Basidiomycota</taxon>
        <taxon>Agaricomycotina</taxon>
        <taxon>Agaricomycetes</taxon>
        <taxon>Agaricomycetidae</taxon>
        <taxon>Atheliales</taxon>
        <taxon>Atheliaceae</taxon>
        <taxon>Athelia</taxon>
    </lineage>
</organism>
<dbReference type="Pfam" id="PF03109">
    <property type="entry name" value="ABC1"/>
    <property type="match status" value="1"/>
</dbReference>
<dbReference type="InterPro" id="IPR045307">
    <property type="entry name" value="ADCK1_dom"/>
</dbReference>
<dbReference type="InterPro" id="IPR051130">
    <property type="entry name" value="Mito_struct-func_regulator"/>
</dbReference>
<dbReference type="STRING" id="436010.A0A166BAC1"/>
<reference evidence="3" key="1">
    <citation type="journal article" date="2016" name="Mol. Biol. Evol.">
        <title>Comparative Genomics of Early-Diverging Mushroom-Forming Fungi Provides Insights into the Origins of Lignocellulose Decay Capabilities.</title>
        <authorList>
            <person name="Nagy L.G."/>
            <person name="Riley R."/>
            <person name="Tritt A."/>
            <person name="Adam C."/>
            <person name="Daum C."/>
            <person name="Floudas D."/>
            <person name="Sun H."/>
            <person name="Yadav J.S."/>
            <person name="Pangilinan J."/>
            <person name="Larsson K.H."/>
            <person name="Matsuura K."/>
            <person name="Barry K."/>
            <person name="Labutti K."/>
            <person name="Kuo R."/>
            <person name="Ohm R.A."/>
            <person name="Bhattacharya S.S."/>
            <person name="Shirouzu T."/>
            <person name="Yoshinaga Y."/>
            <person name="Martin F.M."/>
            <person name="Grigoriev I.V."/>
            <person name="Hibbett D.S."/>
        </authorList>
    </citation>
    <scope>NUCLEOTIDE SEQUENCE [LARGE SCALE GENOMIC DNA]</scope>
    <source>
        <strain evidence="3">CBS 109695</strain>
    </source>
</reference>
<evidence type="ECO:0000259" key="2">
    <source>
        <dbReference type="Pfam" id="PF03109"/>
    </source>
</evidence>
<dbReference type="PANTHER" id="PTHR43173">
    <property type="entry name" value="ABC1 FAMILY PROTEIN"/>
    <property type="match status" value="1"/>
</dbReference>
<dbReference type="PANTHER" id="PTHR43173:SF37">
    <property type="entry name" value="ABC1 FAMILY PROTEIN C10F6.14C"/>
    <property type="match status" value="1"/>
</dbReference>
<dbReference type="AlphaFoldDB" id="A0A166BAC1"/>
<proteinExistence type="inferred from homology"/>
<dbReference type="EMBL" id="KV417647">
    <property type="protein sequence ID" value="KZP12439.1"/>
    <property type="molecule type" value="Genomic_DNA"/>
</dbReference>
<dbReference type="CDD" id="cd13969">
    <property type="entry name" value="ADCK1-like"/>
    <property type="match status" value="1"/>
</dbReference>
<protein>
    <submittedName>
        <fullName evidence="3">ABC1-domain-containing protein</fullName>
    </submittedName>
</protein>
<dbReference type="OrthoDB" id="427480at2759"/>
<feature type="domain" description="ABC1 atypical kinase-like" evidence="2">
    <location>
        <begin position="136"/>
        <end position="415"/>
    </location>
</feature>